<evidence type="ECO:0000256" key="1">
    <source>
        <dbReference type="ARBA" id="ARBA00004651"/>
    </source>
</evidence>
<keyword evidence="2" id="KW-1003">Cell membrane</keyword>
<dbReference type="SUPFAM" id="SSF56281">
    <property type="entry name" value="Metallo-hydrolase/oxidoreductase"/>
    <property type="match status" value="1"/>
</dbReference>
<dbReference type="InterPro" id="IPR001279">
    <property type="entry name" value="Metallo-B-lactamas"/>
</dbReference>
<dbReference type="Gene3D" id="3.60.15.10">
    <property type="entry name" value="Ribonuclease Z/Hydroxyacylglutathione hydrolase-like"/>
    <property type="match status" value="1"/>
</dbReference>
<dbReference type="InterPro" id="IPR052159">
    <property type="entry name" value="Competence_DNA_uptake"/>
</dbReference>
<dbReference type="Pfam" id="PF13567">
    <property type="entry name" value="DUF4131"/>
    <property type="match status" value="1"/>
</dbReference>
<feature type="region of interest" description="Disordered" evidence="6">
    <location>
        <begin position="198"/>
        <end position="218"/>
    </location>
</feature>
<reference evidence="10" key="1">
    <citation type="submission" date="2018-02" db="EMBL/GenBank/DDBJ databases">
        <authorList>
            <person name="Hornung B."/>
        </authorList>
    </citation>
    <scope>NUCLEOTIDE SEQUENCE [LARGE SCALE GENOMIC DNA]</scope>
</reference>
<name>A0A375HY77_9ACTN</name>
<proteinExistence type="predicted"/>
<keyword evidence="5 7" id="KW-0472">Membrane</keyword>
<feature type="transmembrane region" description="Helical" evidence="7">
    <location>
        <begin position="276"/>
        <end position="298"/>
    </location>
</feature>
<feature type="transmembrane region" description="Helical" evidence="7">
    <location>
        <begin position="464"/>
        <end position="483"/>
    </location>
</feature>
<dbReference type="InterPro" id="IPR004477">
    <property type="entry name" value="ComEC_N"/>
</dbReference>
<accession>A0A375HY77</accession>
<dbReference type="PANTHER" id="PTHR30619">
    <property type="entry name" value="DNA INTERNALIZATION/COMPETENCE PROTEIN COMEC/REC2"/>
    <property type="match status" value="1"/>
</dbReference>
<dbReference type="InterPro" id="IPR025405">
    <property type="entry name" value="DUF4131"/>
</dbReference>
<evidence type="ECO:0000256" key="7">
    <source>
        <dbReference type="SAM" id="Phobius"/>
    </source>
</evidence>
<keyword evidence="10" id="KW-1185">Reference proteome</keyword>
<evidence type="ECO:0000256" key="3">
    <source>
        <dbReference type="ARBA" id="ARBA00022692"/>
    </source>
</evidence>
<feature type="region of interest" description="Disordered" evidence="6">
    <location>
        <begin position="1"/>
        <end position="31"/>
    </location>
</feature>
<dbReference type="PANTHER" id="PTHR30619:SF1">
    <property type="entry name" value="RECOMBINATION PROTEIN 2"/>
    <property type="match status" value="1"/>
</dbReference>
<gene>
    <name evidence="9" type="ORF">PROPJV5_0494</name>
</gene>
<dbReference type="Proteomes" id="UP000265962">
    <property type="component" value="Unassembled WGS sequence"/>
</dbReference>
<protein>
    <submittedName>
        <fullName evidence="9">Metallo-beta-lactamase superfamily</fullName>
    </submittedName>
</protein>
<keyword evidence="3 7" id="KW-0812">Transmembrane</keyword>
<feature type="transmembrane region" description="Helical" evidence="7">
    <location>
        <begin position="304"/>
        <end position="322"/>
    </location>
</feature>
<dbReference type="CDD" id="cd07731">
    <property type="entry name" value="ComA-like_MBL-fold"/>
    <property type="match status" value="1"/>
</dbReference>
<feature type="transmembrane region" description="Helical" evidence="7">
    <location>
        <begin position="495"/>
        <end position="515"/>
    </location>
</feature>
<feature type="transmembrane region" description="Helical" evidence="7">
    <location>
        <begin position="369"/>
        <end position="389"/>
    </location>
</feature>
<evidence type="ECO:0000256" key="6">
    <source>
        <dbReference type="SAM" id="MobiDB-lite"/>
    </source>
</evidence>
<dbReference type="InterPro" id="IPR035681">
    <property type="entry name" value="ComA-like_MBL"/>
</dbReference>
<dbReference type="InterPro" id="IPR036866">
    <property type="entry name" value="RibonucZ/Hydroxyglut_hydro"/>
</dbReference>
<dbReference type="EMBL" id="OMOH01000002">
    <property type="protein sequence ID" value="SPF67540.1"/>
    <property type="molecule type" value="Genomic_DNA"/>
</dbReference>
<feature type="transmembrane region" description="Helical" evidence="7">
    <location>
        <begin position="435"/>
        <end position="458"/>
    </location>
</feature>
<keyword evidence="4 7" id="KW-1133">Transmembrane helix</keyword>
<evidence type="ECO:0000256" key="2">
    <source>
        <dbReference type="ARBA" id="ARBA00022475"/>
    </source>
</evidence>
<sequence>MSGSERPRAAPASGPVRNGPATGRAGPAHGVRQVAPAEPVPDLRLVAPALCAWAGALLALSAPAQVRLPALVGCLVVLAGAGARRRWAVAGAALVTASAIACSAGHIHGCEHGPLADAASDRAVVEVSARVAGDPVRFEQKGSFPAGARVAAVVETVTARGASWHVRGRVEISASGETGDRLAGLHVGERVRLVARAAPPRSRGDGLTAALKPQGDITSTAAPGPLDRVVNAVRSRLHESLRHNPDDQAGLVPSLVEGDVSALDGSLKEDFKASSLTHLTAVSGTNLTLMLAFVLVVARTVGVRGWWLRGLAVLVVVAFIGLCRAEPSVLRAAAMGVVALAATGRRGLGPAALRHLSCAVWLLILVDPWLARSWGFALSVAATGGILWWSGSWRRAMSTWAPEWLAESVCVPAAAQLATQPIITALSGSISLAGVAANMAAGPFVAPVTVLGLLAALAGVLCPPLGVVLGWCAGWCAEPIILIARACGRLPTATLTWPASGWSLAVLSCVCLALARVTGRVAHRPLGCCALAVLLVTGCLWRPAAPGWPSDWAVLSCDVGQGDATLVRTGRRAAVLIDVGPPGDAAARCLSEQHVDHVSLLVLSHFHDDHIGGLEEITRHARIDLALLSPLESPASGARRVRALLAAGGVPTRTARAGERISVGQVDWQTLQAHAPSTTAGAQALESSTENDASILGRITVQGISVLVTGDLETAGQDHAVAAGLDLHADVLKVAHHGSARQSPEFLAATGARLALISVGAANSYGHPADATVAELNRLGMTVLRTDLNGAIAVTPAAGGAVTAVSRR</sequence>
<comment type="subcellular location">
    <subcellularLocation>
        <location evidence="1">Cell membrane</location>
        <topology evidence="1">Multi-pass membrane protein</topology>
    </subcellularLocation>
</comment>
<evidence type="ECO:0000313" key="10">
    <source>
        <dbReference type="Proteomes" id="UP000265962"/>
    </source>
</evidence>
<dbReference type="Pfam" id="PF00753">
    <property type="entry name" value="Lactamase_B"/>
    <property type="match status" value="1"/>
</dbReference>
<dbReference type="NCBIfam" id="TIGR00360">
    <property type="entry name" value="ComEC_N-term"/>
    <property type="match status" value="1"/>
</dbReference>
<feature type="domain" description="Metallo-beta-lactamase" evidence="8">
    <location>
        <begin position="561"/>
        <end position="761"/>
    </location>
</feature>
<evidence type="ECO:0000259" key="8">
    <source>
        <dbReference type="SMART" id="SM00849"/>
    </source>
</evidence>
<dbReference type="OrthoDB" id="7177610at2"/>
<dbReference type="Pfam" id="PF03772">
    <property type="entry name" value="Competence"/>
    <property type="match status" value="1"/>
</dbReference>
<dbReference type="AlphaFoldDB" id="A0A375HY77"/>
<organism evidence="9 10">
    <name type="scientific">Propionibacterium ruminifibrarum</name>
    <dbReference type="NCBI Taxonomy" id="1962131"/>
    <lineage>
        <taxon>Bacteria</taxon>
        <taxon>Bacillati</taxon>
        <taxon>Actinomycetota</taxon>
        <taxon>Actinomycetes</taxon>
        <taxon>Propionibacteriales</taxon>
        <taxon>Propionibacteriaceae</taxon>
        <taxon>Propionibacterium</taxon>
    </lineage>
</organism>
<dbReference type="RefSeq" id="WP_119714759.1">
    <property type="nucleotide sequence ID" value="NZ_OMOH01000002.1"/>
</dbReference>
<evidence type="ECO:0000313" key="9">
    <source>
        <dbReference type="EMBL" id="SPF67540.1"/>
    </source>
</evidence>
<evidence type="ECO:0000256" key="4">
    <source>
        <dbReference type="ARBA" id="ARBA00022989"/>
    </source>
</evidence>
<dbReference type="GO" id="GO:0005886">
    <property type="term" value="C:plasma membrane"/>
    <property type="evidence" value="ECO:0007669"/>
    <property type="project" value="UniProtKB-SubCell"/>
</dbReference>
<evidence type="ECO:0000256" key="5">
    <source>
        <dbReference type="ARBA" id="ARBA00023136"/>
    </source>
</evidence>
<dbReference type="SMART" id="SM00849">
    <property type="entry name" value="Lactamase_B"/>
    <property type="match status" value="1"/>
</dbReference>